<evidence type="ECO:0000259" key="5">
    <source>
        <dbReference type="Pfam" id="PF02782"/>
    </source>
</evidence>
<evidence type="ECO:0000256" key="3">
    <source>
        <dbReference type="ARBA" id="ARBA00022777"/>
    </source>
</evidence>
<dbReference type="GO" id="GO:0005975">
    <property type="term" value="P:carbohydrate metabolic process"/>
    <property type="evidence" value="ECO:0007669"/>
    <property type="project" value="InterPro"/>
</dbReference>
<protein>
    <submittedName>
        <fullName evidence="6">Carbohydrate kinase</fullName>
    </submittedName>
</protein>
<dbReference type="PIRSF" id="PIRSF000538">
    <property type="entry name" value="GlpK"/>
    <property type="match status" value="1"/>
</dbReference>
<dbReference type="Pfam" id="PF02782">
    <property type="entry name" value="FGGY_C"/>
    <property type="match status" value="1"/>
</dbReference>
<evidence type="ECO:0000256" key="1">
    <source>
        <dbReference type="ARBA" id="ARBA00009156"/>
    </source>
</evidence>
<reference evidence="6 7" key="1">
    <citation type="submission" date="2018-05" db="EMBL/GenBank/DDBJ databases">
        <title>Genome comparison of Eubacterium sp.</title>
        <authorList>
            <person name="Feng Y."/>
            <person name="Sanchez-Andrea I."/>
            <person name="Stams A.J.M."/>
            <person name="De Vos W.M."/>
        </authorList>
    </citation>
    <scope>NUCLEOTIDE SEQUENCE [LARGE SCALE GENOMIC DNA]</scope>
    <source>
        <strain evidence="6 7">YI</strain>
    </source>
</reference>
<dbReference type="PANTHER" id="PTHR43095">
    <property type="entry name" value="SUGAR KINASE"/>
    <property type="match status" value="1"/>
</dbReference>
<keyword evidence="7" id="KW-1185">Reference proteome</keyword>
<organism evidence="6 7">
    <name type="scientific">Eubacterium maltosivorans</name>
    <dbReference type="NCBI Taxonomy" id="2041044"/>
    <lineage>
        <taxon>Bacteria</taxon>
        <taxon>Bacillati</taxon>
        <taxon>Bacillota</taxon>
        <taxon>Clostridia</taxon>
        <taxon>Eubacteriales</taxon>
        <taxon>Eubacteriaceae</taxon>
        <taxon>Eubacterium</taxon>
    </lineage>
</organism>
<evidence type="ECO:0000313" key="7">
    <source>
        <dbReference type="Proteomes" id="UP000218387"/>
    </source>
</evidence>
<dbReference type="GO" id="GO:0016301">
    <property type="term" value="F:kinase activity"/>
    <property type="evidence" value="ECO:0007669"/>
    <property type="project" value="UniProtKB-KW"/>
</dbReference>
<dbReference type="SUPFAM" id="SSF53067">
    <property type="entry name" value="Actin-like ATPase domain"/>
    <property type="match status" value="2"/>
</dbReference>
<keyword evidence="3 6" id="KW-0418">Kinase</keyword>
<dbReference type="InterPro" id="IPR000577">
    <property type="entry name" value="Carb_kinase_FGGY"/>
</dbReference>
<sequence length="503" mass="54763">MESYLIGIDGGSTSIKTVLFDQCGKEIASASNPTMRLESHTPGFETFDVDRLWASTSASIKSMLAKAAVDPSRIAGIGMCSFGNGLIILDRDGKSIAPGVFSQDYRANSIVEGYKREGSFDRINDIIKGTLYAGEPGPILRWFKDQKPEVYEKIGGILLFKDYLMYRLTGVFATDANIFGGSAMLDLTTTDYSTELLNLYGIPEIEPFLPELATASSQIVGTVTEKAADETGLNPGTPVVAGMMDVLACLVGAGATADGIVTAVAGTWCINETHSTQIIPGASANMPYLTKGEYLNCAFTGASGSNYEWFCKAMGGEAKYIAEKQGGSYYEVLNELIASVPIETSKVMYLPFVAQPSVHPNAKAEFFNIDQNTTYAELAYALAEGVAFMHRYHIRFLRDSGCKADVVRLTGGIAKSQVWARIFADIIELPIETVDCNEVGALGCAITAGVGTGLYKSYEKAFEQAVKINPPVTSHTENFELYEKRYQNWSRLIEIMNIYWNEQ</sequence>
<dbReference type="PANTHER" id="PTHR43095:SF3">
    <property type="entry name" value="L-XYLULOSE_3-KETO-L-GULONATE KINASE"/>
    <property type="match status" value="1"/>
</dbReference>
<gene>
    <name evidence="6" type="ORF">CPZ25_014745</name>
</gene>
<dbReference type="InterPro" id="IPR018484">
    <property type="entry name" value="FGGY_N"/>
</dbReference>
<dbReference type="InterPro" id="IPR050406">
    <property type="entry name" value="FGGY_Carb_Kinase"/>
</dbReference>
<evidence type="ECO:0000313" key="6">
    <source>
        <dbReference type="EMBL" id="QCT72533.1"/>
    </source>
</evidence>
<dbReference type="Proteomes" id="UP000218387">
    <property type="component" value="Chromosome"/>
</dbReference>
<dbReference type="Pfam" id="PF00370">
    <property type="entry name" value="FGGY_N"/>
    <property type="match status" value="1"/>
</dbReference>
<dbReference type="AlphaFoldDB" id="A0A4P9CAN4"/>
<keyword evidence="2" id="KW-0808">Transferase</keyword>
<dbReference type="KEGG" id="emt:CPZ25_014745"/>
<comment type="similarity">
    <text evidence="1">Belongs to the FGGY kinase family.</text>
</comment>
<evidence type="ECO:0000256" key="2">
    <source>
        <dbReference type="ARBA" id="ARBA00022679"/>
    </source>
</evidence>
<feature type="domain" description="Carbohydrate kinase FGGY C-terminal" evidence="5">
    <location>
        <begin position="263"/>
        <end position="450"/>
    </location>
</feature>
<feature type="domain" description="Carbohydrate kinase FGGY N-terminal" evidence="4">
    <location>
        <begin position="4"/>
        <end position="252"/>
    </location>
</feature>
<dbReference type="InterPro" id="IPR018485">
    <property type="entry name" value="FGGY_C"/>
</dbReference>
<proteinExistence type="inferred from homology"/>
<dbReference type="Gene3D" id="3.30.420.40">
    <property type="match status" value="2"/>
</dbReference>
<dbReference type="EMBL" id="CP029487">
    <property type="protein sequence ID" value="QCT72533.1"/>
    <property type="molecule type" value="Genomic_DNA"/>
</dbReference>
<dbReference type="InterPro" id="IPR043129">
    <property type="entry name" value="ATPase_NBD"/>
</dbReference>
<name>A0A4P9CAN4_EUBML</name>
<evidence type="ECO:0000259" key="4">
    <source>
        <dbReference type="Pfam" id="PF00370"/>
    </source>
</evidence>
<dbReference type="RefSeq" id="WP_096919109.1">
    <property type="nucleotide sequence ID" value="NZ_CP029487.1"/>
</dbReference>
<dbReference type="CDD" id="cd07802">
    <property type="entry name" value="ASKHA_NBD_FGGY_EcLyxK-like"/>
    <property type="match status" value="1"/>
</dbReference>
<accession>A0A4P9CAN4</accession>